<gene>
    <name evidence="2" type="ORF">H8F01_11330</name>
</gene>
<feature type="region of interest" description="Disordered" evidence="1">
    <location>
        <begin position="25"/>
        <end position="63"/>
    </location>
</feature>
<dbReference type="KEGG" id="dtl:H8F01_11330"/>
<accession>A0A7G8PYY6</accession>
<evidence type="ECO:0000313" key="3">
    <source>
        <dbReference type="Proteomes" id="UP000515873"/>
    </source>
</evidence>
<protein>
    <submittedName>
        <fullName evidence="2">Uncharacterized protein</fullName>
    </submittedName>
</protein>
<reference evidence="2 3" key="1">
    <citation type="submission" date="2020-08" db="EMBL/GenBank/DDBJ databases">
        <title>Dyella sp. G9 isolated from forest soil.</title>
        <authorList>
            <person name="Fu J."/>
            <person name="Qiu L."/>
        </authorList>
    </citation>
    <scope>NUCLEOTIDE SEQUENCE [LARGE SCALE GENOMIC DNA]</scope>
    <source>
        <strain evidence="2 3">G9</strain>
    </source>
</reference>
<dbReference type="RefSeq" id="WP_187055235.1">
    <property type="nucleotide sequence ID" value="NZ_CP060412.1"/>
</dbReference>
<name>A0A7G8PYY6_9GAMM</name>
<evidence type="ECO:0000313" key="2">
    <source>
        <dbReference type="EMBL" id="QNJ99743.1"/>
    </source>
</evidence>
<dbReference type="AlphaFoldDB" id="A0A7G8PYY6"/>
<organism evidence="2 3">
    <name type="scientific">Dyella telluris</name>
    <dbReference type="NCBI Taxonomy" id="2763498"/>
    <lineage>
        <taxon>Bacteria</taxon>
        <taxon>Pseudomonadati</taxon>
        <taxon>Pseudomonadota</taxon>
        <taxon>Gammaproteobacteria</taxon>
        <taxon>Lysobacterales</taxon>
        <taxon>Rhodanobacteraceae</taxon>
        <taxon>Dyella</taxon>
    </lineage>
</organism>
<keyword evidence="3" id="KW-1185">Reference proteome</keyword>
<dbReference type="EMBL" id="CP060412">
    <property type="protein sequence ID" value="QNJ99743.1"/>
    <property type="molecule type" value="Genomic_DNA"/>
</dbReference>
<evidence type="ECO:0000256" key="1">
    <source>
        <dbReference type="SAM" id="MobiDB-lite"/>
    </source>
</evidence>
<sequence>MSSLFTNLLFLHGHISDPALARRLADTAAPNPRPKGKRERTPALSAKVAGKLAPAKLAHSGCG</sequence>
<proteinExistence type="predicted"/>
<dbReference type="Proteomes" id="UP000515873">
    <property type="component" value="Chromosome"/>
</dbReference>